<dbReference type="OrthoDB" id="3386844at2"/>
<evidence type="ECO:0008006" key="3">
    <source>
        <dbReference type="Google" id="ProtNLM"/>
    </source>
</evidence>
<dbReference type="InterPro" id="IPR011989">
    <property type="entry name" value="ARM-like"/>
</dbReference>
<dbReference type="KEGG" id="noy:EXE57_07030"/>
<gene>
    <name evidence="1" type="ORF">EXE57_07030</name>
</gene>
<dbReference type="Proteomes" id="UP000294894">
    <property type="component" value="Chromosome"/>
</dbReference>
<reference evidence="1 2" key="1">
    <citation type="submission" date="2019-03" db="EMBL/GenBank/DDBJ databases">
        <title>Three New Species of Nocardioides, Nocardioides euryhalodurans sp. nov., Nocardioides seonyuensis sp. nov. and Nocardioides eburneoflavus sp. nov., Iolated from Soil.</title>
        <authorList>
            <person name="Roh S.G."/>
            <person name="Lee C."/>
            <person name="Kim M.-K."/>
            <person name="Kim S.B."/>
        </authorList>
    </citation>
    <scope>NUCLEOTIDE SEQUENCE [LARGE SCALE GENOMIC DNA]</scope>
    <source>
        <strain evidence="1 2">MMS17-SY117</strain>
    </source>
</reference>
<accession>A0A4P7GJ81</accession>
<name>A0A4P7GJ81_9ACTN</name>
<dbReference type="SUPFAM" id="SSF48371">
    <property type="entry name" value="ARM repeat"/>
    <property type="match status" value="1"/>
</dbReference>
<sequence>MGERPVGELIEELAARLGPGRFTEVCVDLLGGARREDHLAELPSLTGHDWSAGEPVRDPAVWKDHWLRTWGARGLLHCWDDRATDAVLAGLADEEWRPAEMCLKVAARHEVAGAGDGAARLAAHPLPRVRVAALRALAVVGDTEHAAAVDAAQGDPEADVRRAAGRAREQLRRRLDLPEEA</sequence>
<evidence type="ECO:0000313" key="2">
    <source>
        <dbReference type="Proteomes" id="UP000294894"/>
    </source>
</evidence>
<dbReference type="RefSeq" id="WP_135075584.1">
    <property type="nucleotide sequence ID" value="NZ_CP038267.1"/>
</dbReference>
<protein>
    <recommendedName>
        <fullName evidence="3">HEAT repeat domain-containing protein</fullName>
    </recommendedName>
</protein>
<keyword evidence="2" id="KW-1185">Reference proteome</keyword>
<dbReference type="EMBL" id="CP038267">
    <property type="protein sequence ID" value="QBR92060.1"/>
    <property type="molecule type" value="Genomic_DNA"/>
</dbReference>
<dbReference type="Gene3D" id="1.25.10.10">
    <property type="entry name" value="Leucine-rich Repeat Variant"/>
    <property type="match status" value="1"/>
</dbReference>
<dbReference type="InterPro" id="IPR016024">
    <property type="entry name" value="ARM-type_fold"/>
</dbReference>
<dbReference type="AlphaFoldDB" id="A0A4P7GJ81"/>
<evidence type="ECO:0000313" key="1">
    <source>
        <dbReference type="EMBL" id="QBR92060.1"/>
    </source>
</evidence>
<organism evidence="1 2">
    <name type="scientific">Nocardioides euryhalodurans</name>
    <dbReference type="NCBI Taxonomy" id="2518370"/>
    <lineage>
        <taxon>Bacteria</taxon>
        <taxon>Bacillati</taxon>
        <taxon>Actinomycetota</taxon>
        <taxon>Actinomycetes</taxon>
        <taxon>Propionibacteriales</taxon>
        <taxon>Nocardioidaceae</taxon>
        <taxon>Nocardioides</taxon>
    </lineage>
</organism>
<proteinExistence type="predicted"/>